<dbReference type="AlphaFoldDB" id="A0A2P2HZS3"/>
<evidence type="ECO:0000313" key="2">
    <source>
        <dbReference type="EMBL" id="LAB67136.1"/>
    </source>
</evidence>
<dbReference type="Gene3D" id="3.40.720.10">
    <property type="entry name" value="Alkaline Phosphatase, subunit A"/>
    <property type="match status" value="1"/>
</dbReference>
<accession>A0A2P2HZS3</accession>
<dbReference type="Gene3D" id="3.30.1360.180">
    <property type="match status" value="1"/>
</dbReference>
<dbReference type="PANTHER" id="PTHR10151">
    <property type="entry name" value="ECTONUCLEOTIDE PYROPHOSPHATASE/PHOSPHODIESTERASE"/>
    <property type="match status" value="1"/>
</dbReference>
<dbReference type="PANTHER" id="PTHR10151:SF120">
    <property type="entry name" value="BIS(5'-ADENOSYL)-TRIPHOSPHATASE"/>
    <property type="match status" value="1"/>
</dbReference>
<dbReference type="EMBL" id="IACF01001436">
    <property type="protein sequence ID" value="LAB67136.1"/>
    <property type="molecule type" value="mRNA"/>
</dbReference>
<dbReference type="Pfam" id="PF01663">
    <property type="entry name" value="Phosphodiest"/>
    <property type="match status" value="1"/>
</dbReference>
<dbReference type="InterPro" id="IPR017850">
    <property type="entry name" value="Alkaline_phosphatase_core_sf"/>
</dbReference>
<proteinExistence type="evidence at transcript level"/>
<organism evidence="2">
    <name type="scientific">Hirondellea gigas</name>
    <dbReference type="NCBI Taxonomy" id="1518452"/>
    <lineage>
        <taxon>Eukaryota</taxon>
        <taxon>Metazoa</taxon>
        <taxon>Ecdysozoa</taxon>
        <taxon>Arthropoda</taxon>
        <taxon>Crustacea</taxon>
        <taxon>Multicrustacea</taxon>
        <taxon>Malacostraca</taxon>
        <taxon>Eumalacostraca</taxon>
        <taxon>Peracarida</taxon>
        <taxon>Amphipoda</taxon>
        <taxon>Amphilochidea</taxon>
        <taxon>Lysianassida</taxon>
        <taxon>Lysianassidira</taxon>
        <taxon>Lysianassoidea</taxon>
        <taxon>Lysianassidae</taxon>
        <taxon>Hirondellea</taxon>
    </lineage>
</organism>
<feature type="signal peptide" evidence="1">
    <location>
        <begin position="1"/>
        <end position="22"/>
    </location>
</feature>
<dbReference type="GO" id="GO:0016787">
    <property type="term" value="F:hydrolase activity"/>
    <property type="evidence" value="ECO:0007669"/>
    <property type="project" value="UniProtKB-ARBA"/>
</dbReference>
<dbReference type="InterPro" id="IPR002591">
    <property type="entry name" value="Phosphodiest/P_Trfase"/>
</dbReference>
<keyword evidence="1" id="KW-0732">Signal</keyword>
<dbReference type="CDD" id="cd16018">
    <property type="entry name" value="Enpp"/>
    <property type="match status" value="1"/>
</dbReference>
<name>A0A2P2HZS3_9CRUS</name>
<dbReference type="SUPFAM" id="SSF53649">
    <property type="entry name" value="Alkaline phosphatase-like"/>
    <property type="match status" value="1"/>
</dbReference>
<evidence type="ECO:0000256" key="1">
    <source>
        <dbReference type="SAM" id="SignalP"/>
    </source>
</evidence>
<reference evidence="2" key="1">
    <citation type="journal article" date="2018" name="Biosci. Biotechnol. Biochem.">
        <title>Polysaccharide hydrolase of the hadal zone amphipods Hirondellea gigas.</title>
        <authorList>
            <person name="Kobayashi H."/>
            <person name="Nagahama T."/>
            <person name="Arai W."/>
            <person name="Sasagawa Y."/>
            <person name="Umeda M."/>
            <person name="Hayashi T."/>
            <person name="Nikaido I."/>
            <person name="Watanabe H."/>
            <person name="Oguri K."/>
            <person name="Kitazato H."/>
            <person name="Fujioka K."/>
            <person name="Kido Y."/>
            <person name="Takami H."/>
        </authorList>
    </citation>
    <scope>NUCLEOTIDE SEQUENCE</scope>
    <source>
        <tissue evidence="2">Whole body</tissue>
    </source>
</reference>
<sequence length="449" mass="50641">MWEPLSLLVLLLLSPSVIPASAAENSTGKLLYILLDGFRYDYLDDIAPEELPGFNYFLSNGVRARWVNPLYPTLSFPTWTTLSTGLYAESHNIVGNYFYDTKDEDYFAIFDSDANGKKKWWTAEPIWATAKKAGLRTALFLWSRCDVKFDGEVPDFCLKFEKIPGPEIFRENIDKALDKFDEGFDFVQVYTEHLDGTGHMMGPESEERKQATKDIDRILVHLQKQLIERGLAGEVNIVIVSDHGMTSMVEKDVTYIQLDDYLPEEANIESIADRGAYVNIKVKQPEDVDKVYASLSTMKGVSVYKKAEIPEEWHLKNSKYIHDILLLADINYYINSSVREAQIPAKTNNTPVFKGAHGYSPKEMKMKSIFFAKGPAFKTNTVLEPIDIVDIYGVLTKTLNIEGLPYNGTFENVRGAFVDASAGQLATGVTLPLLLLMLMTSCNNFFDGF</sequence>
<feature type="chain" id="PRO_5015144378" evidence="1">
    <location>
        <begin position="23"/>
        <end position="449"/>
    </location>
</feature>
<protein>
    <submittedName>
        <fullName evidence="2">Ectonucleotide pyrophosphatase/phosphodiesterase family member 6</fullName>
    </submittedName>
</protein>